<dbReference type="GO" id="GO:0005737">
    <property type="term" value="C:cytoplasm"/>
    <property type="evidence" value="ECO:0007669"/>
    <property type="project" value="TreeGrafter"/>
</dbReference>
<dbReference type="GO" id="GO:0008999">
    <property type="term" value="F:protein-N-terminal-alanine acetyltransferase activity"/>
    <property type="evidence" value="ECO:0007669"/>
    <property type="project" value="TreeGrafter"/>
</dbReference>
<dbReference type="Proteomes" id="UP000433493">
    <property type="component" value="Unassembled WGS sequence"/>
</dbReference>
<keyword evidence="1 5" id="KW-0808">Transferase</keyword>
<dbReference type="Pfam" id="PF13302">
    <property type="entry name" value="Acetyltransf_3"/>
    <property type="match status" value="1"/>
</dbReference>
<evidence type="ECO:0000256" key="3">
    <source>
        <dbReference type="ARBA" id="ARBA00038502"/>
    </source>
</evidence>
<proteinExistence type="inferred from homology"/>
<dbReference type="InterPro" id="IPR000182">
    <property type="entry name" value="GNAT_dom"/>
</dbReference>
<protein>
    <submittedName>
        <fullName evidence="5">GNAT family N-acetyltransferase</fullName>
    </submittedName>
</protein>
<dbReference type="SUPFAM" id="SSF55729">
    <property type="entry name" value="Acyl-CoA N-acyltransferases (Nat)"/>
    <property type="match status" value="1"/>
</dbReference>
<evidence type="ECO:0000313" key="5">
    <source>
        <dbReference type="EMBL" id="KAB1643285.1"/>
    </source>
</evidence>
<sequence length="215" mass="24138">MLSNGAPFVPTIDDGELRIRSIRTRDARELERVLLENRPWLQPWEATLPGGGGRWNVRGSIRSLLDQASARTAMPFILEVDGAIVGQLTVSNIQYGAVSSASLGYWVAQSVAGRGYTPAAVAAVTDYCFNTIGLHRMEICIRPENHPSLRIVEKLGFRYEGRRNRYIHIDGDWRDHYCFALVREEVPRGILNRWRDGQVDESVAAHPETPPRSDA</sequence>
<comment type="similarity">
    <text evidence="3">Belongs to the acetyltransferase family. RimJ subfamily.</text>
</comment>
<dbReference type="PROSITE" id="PS51186">
    <property type="entry name" value="GNAT"/>
    <property type="match status" value="1"/>
</dbReference>
<dbReference type="EMBL" id="WBKB01000004">
    <property type="protein sequence ID" value="KAB1643285.1"/>
    <property type="molecule type" value="Genomic_DNA"/>
</dbReference>
<reference evidence="5 6" key="1">
    <citation type="submission" date="2019-09" db="EMBL/GenBank/DDBJ databases">
        <title>Phylogeny of genus Pseudoclavibacter and closely related genus.</title>
        <authorList>
            <person name="Li Y."/>
        </authorList>
    </citation>
    <scope>NUCLEOTIDE SEQUENCE [LARGE SCALE GENOMIC DNA]</scope>
    <source>
        <strain evidence="5 6">KCTC 13959</strain>
    </source>
</reference>
<evidence type="ECO:0000256" key="1">
    <source>
        <dbReference type="ARBA" id="ARBA00022679"/>
    </source>
</evidence>
<dbReference type="Gene3D" id="3.40.630.30">
    <property type="match status" value="1"/>
</dbReference>
<gene>
    <name evidence="5" type="ORF">F8O05_07800</name>
</gene>
<dbReference type="PANTHER" id="PTHR43792">
    <property type="entry name" value="GNAT FAMILY, PUTATIVE (AFU_ORTHOLOGUE AFUA_3G00765)-RELATED-RELATED"/>
    <property type="match status" value="1"/>
</dbReference>
<dbReference type="AlphaFoldDB" id="A0A7J5BB65"/>
<evidence type="ECO:0000313" key="6">
    <source>
        <dbReference type="Proteomes" id="UP000433493"/>
    </source>
</evidence>
<dbReference type="InterPro" id="IPR016181">
    <property type="entry name" value="Acyl_CoA_acyltransferase"/>
</dbReference>
<dbReference type="PANTHER" id="PTHR43792:SF8">
    <property type="entry name" value="[RIBOSOMAL PROTEIN US5]-ALANINE N-ACETYLTRANSFERASE"/>
    <property type="match status" value="1"/>
</dbReference>
<evidence type="ECO:0000259" key="4">
    <source>
        <dbReference type="PROSITE" id="PS51186"/>
    </source>
</evidence>
<dbReference type="OrthoDB" id="5242221at2"/>
<dbReference type="InterPro" id="IPR051531">
    <property type="entry name" value="N-acetyltransferase"/>
</dbReference>
<name>A0A7J5BB65_9MICO</name>
<keyword evidence="2" id="KW-0012">Acyltransferase</keyword>
<evidence type="ECO:0000256" key="2">
    <source>
        <dbReference type="ARBA" id="ARBA00023315"/>
    </source>
</evidence>
<feature type="domain" description="N-acetyltransferase" evidence="4">
    <location>
        <begin position="17"/>
        <end position="184"/>
    </location>
</feature>
<comment type="caution">
    <text evidence="5">The sequence shown here is derived from an EMBL/GenBank/DDBJ whole genome shotgun (WGS) entry which is preliminary data.</text>
</comment>
<organism evidence="5 6">
    <name type="scientific">Gulosibacter chungangensis</name>
    <dbReference type="NCBI Taxonomy" id="979746"/>
    <lineage>
        <taxon>Bacteria</taxon>
        <taxon>Bacillati</taxon>
        <taxon>Actinomycetota</taxon>
        <taxon>Actinomycetes</taxon>
        <taxon>Micrococcales</taxon>
        <taxon>Microbacteriaceae</taxon>
        <taxon>Gulosibacter</taxon>
    </lineage>
</organism>
<dbReference type="RefSeq" id="WP_158052331.1">
    <property type="nucleotide sequence ID" value="NZ_WBKB01000004.1"/>
</dbReference>
<keyword evidence="6" id="KW-1185">Reference proteome</keyword>
<accession>A0A7J5BB65</accession>